<dbReference type="GO" id="GO:0005737">
    <property type="term" value="C:cytoplasm"/>
    <property type="evidence" value="ECO:0007669"/>
    <property type="project" value="InterPro"/>
</dbReference>
<dbReference type="PANTHER" id="PTHR30111:SF1">
    <property type="entry name" value="33 KDA CHAPERONIN"/>
    <property type="match status" value="1"/>
</dbReference>
<dbReference type="GO" id="GO:0044183">
    <property type="term" value="F:protein folding chaperone"/>
    <property type="evidence" value="ECO:0007669"/>
    <property type="project" value="TreeGrafter"/>
</dbReference>
<accession>A0A2W5A4Z9</accession>
<keyword evidence="5" id="KW-0676">Redox-active center</keyword>
<keyword evidence="2" id="KW-0862">Zinc</keyword>
<evidence type="ECO:0000256" key="4">
    <source>
        <dbReference type="ARBA" id="ARBA00023186"/>
    </source>
</evidence>
<dbReference type="GO" id="GO:0051082">
    <property type="term" value="F:unfolded protein binding"/>
    <property type="evidence" value="ECO:0007669"/>
    <property type="project" value="InterPro"/>
</dbReference>
<name>A0A2W5A4Z9_9SPHN</name>
<protein>
    <submittedName>
        <fullName evidence="6">Molecular chaperone Hsp33</fullName>
    </submittedName>
</protein>
<dbReference type="PIRSF" id="PIRSF005261">
    <property type="entry name" value="Heat_shock_Hsp33"/>
    <property type="match status" value="1"/>
</dbReference>
<dbReference type="AlphaFoldDB" id="A0A2W5A4Z9"/>
<keyword evidence="4" id="KW-0143">Chaperone</keyword>
<dbReference type="Gene3D" id="3.90.1280.10">
    <property type="entry name" value="HSP33 redox switch-like"/>
    <property type="match status" value="1"/>
</dbReference>
<dbReference type="Pfam" id="PF01430">
    <property type="entry name" value="HSP33"/>
    <property type="match status" value="1"/>
</dbReference>
<proteinExistence type="predicted"/>
<dbReference type="PANTHER" id="PTHR30111">
    <property type="entry name" value="33 KDA CHAPERONIN"/>
    <property type="match status" value="1"/>
</dbReference>
<evidence type="ECO:0000256" key="1">
    <source>
        <dbReference type="ARBA" id="ARBA00022490"/>
    </source>
</evidence>
<comment type="caution">
    <text evidence="6">The sequence shown here is derived from an EMBL/GenBank/DDBJ whole genome shotgun (WGS) entry which is preliminary data.</text>
</comment>
<dbReference type="Proteomes" id="UP000249066">
    <property type="component" value="Unassembled WGS sequence"/>
</dbReference>
<dbReference type="SUPFAM" id="SSF64397">
    <property type="entry name" value="Hsp33 domain"/>
    <property type="match status" value="1"/>
</dbReference>
<gene>
    <name evidence="6" type="ORF">DI623_12400</name>
</gene>
<dbReference type="EMBL" id="QFNN01000087">
    <property type="protein sequence ID" value="PZO88566.1"/>
    <property type="molecule type" value="Genomic_DNA"/>
</dbReference>
<dbReference type="GO" id="GO:0042026">
    <property type="term" value="P:protein refolding"/>
    <property type="evidence" value="ECO:0007669"/>
    <property type="project" value="TreeGrafter"/>
</dbReference>
<dbReference type="InterPro" id="IPR000397">
    <property type="entry name" value="Heat_shock_Hsp33"/>
</dbReference>
<keyword evidence="1" id="KW-0963">Cytoplasm</keyword>
<evidence type="ECO:0000256" key="3">
    <source>
        <dbReference type="ARBA" id="ARBA00023157"/>
    </source>
</evidence>
<dbReference type="SUPFAM" id="SSF118352">
    <property type="entry name" value="HSP33 redox switch-like"/>
    <property type="match status" value="1"/>
</dbReference>
<organism evidence="6 7">
    <name type="scientific">Sphingomonas sanxanigenens</name>
    <dbReference type="NCBI Taxonomy" id="397260"/>
    <lineage>
        <taxon>Bacteria</taxon>
        <taxon>Pseudomonadati</taxon>
        <taxon>Pseudomonadota</taxon>
        <taxon>Alphaproteobacteria</taxon>
        <taxon>Sphingomonadales</taxon>
        <taxon>Sphingomonadaceae</taxon>
        <taxon>Sphingomonas</taxon>
    </lineage>
</organism>
<evidence type="ECO:0000313" key="7">
    <source>
        <dbReference type="Proteomes" id="UP000249066"/>
    </source>
</evidence>
<dbReference type="CDD" id="cd00498">
    <property type="entry name" value="Hsp33"/>
    <property type="match status" value="1"/>
</dbReference>
<evidence type="ECO:0000256" key="5">
    <source>
        <dbReference type="ARBA" id="ARBA00023284"/>
    </source>
</evidence>
<sequence length="312" mass="33955">MTDNVTADRDRALGFALIDRHARGRLVRLGPTLDAVLAAHAYPPVVERLLAEALTVTALLGAMLKDDNGQLTLQAQTENGVVDLLVCDYRGGELRGYLKFDADRLAEMPADPSLFALFGKGYLAITFDQSASNERYQGIVPLEGASLAAAVEHYFDQSEQIPSLVRIAISGGAGRPCVAGGMLLQHLPEGEVGRDRLHTRLDHPEWRHVETLAATVKAEELTDCDLPLETLVWRLFHDEGEVRLLGGAAISKGCRCNPEHIRSVLSRFPEDERAAMADDLGLVHVDCEFCSRSFPIALESLAVPGDAPPYAH</sequence>
<evidence type="ECO:0000313" key="6">
    <source>
        <dbReference type="EMBL" id="PZO88566.1"/>
    </source>
</evidence>
<reference evidence="6 7" key="1">
    <citation type="submission" date="2017-08" db="EMBL/GenBank/DDBJ databases">
        <title>Infants hospitalized years apart are colonized by the same room-sourced microbial strains.</title>
        <authorList>
            <person name="Brooks B."/>
            <person name="Olm M.R."/>
            <person name="Firek B.A."/>
            <person name="Baker R."/>
            <person name="Thomas B.C."/>
            <person name="Morowitz M.J."/>
            <person name="Banfield J.F."/>
        </authorList>
    </citation>
    <scope>NUCLEOTIDE SEQUENCE [LARGE SCALE GENOMIC DNA]</scope>
    <source>
        <strain evidence="6">S2_018_000_R2_101</strain>
    </source>
</reference>
<dbReference type="Gene3D" id="3.55.30.10">
    <property type="entry name" value="Hsp33 domain"/>
    <property type="match status" value="1"/>
</dbReference>
<keyword evidence="3" id="KW-1015">Disulfide bond</keyword>
<evidence type="ECO:0000256" key="2">
    <source>
        <dbReference type="ARBA" id="ARBA00022833"/>
    </source>
</evidence>
<dbReference type="Gene3D" id="1.10.287.480">
    <property type="entry name" value="helix hairpin bin"/>
    <property type="match status" value="1"/>
</dbReference>
<dbReference type="InterPro" id="IPR023212">
    <property type="entry name" value="Hsp33_helix_hairpin_bin_dom_sf"/>
</dbReference>
<dbReference type="InterPro" id="IPR016153">
    <property type="entry name" value="Heat_shock_Hsp33_N"/>
</dbReference>
<dbReference type="InterPro" id="IPR016154">
    <property type="entry name" value="Heat_shock_Hsp33_C"/>
</dbReference>